<proteinExistence type="predicted"/>
<dbReference type="eggNOG" id="COG1511">
    <property type="taxonomic scope" value="Bacteria"/>
</dbReference>
<dbReference type="EMBL" id="JEMU01000035">
    <property type="protein sequence ID" value="KAJ01428.1"/>
    <property type="molecule type" value="Genomic_DNA"/>
</dbReference>
<comment type="caution">
    <text evidence="1">The sequence shown here is derived from an EMBL/GenBank/DDBJ whole genome shotgun (WGS) entry which is preliminary data.</text>
</comment>
<gene>
    <name evidence="1" type="ORF">PM02_19460</name>
</gene>
<evidence type="ECO:0000313" key="1">
    <source>
        <dbReference type="EMBL" id="KAJ01428.1"/>
    </source>
</evidence>
<dbReference type="RefSeq" id="WP_037911767.1">
    <property type="nucleotide sequence ID" value="NZ_JEMU01000035.1"/>
</dbReference>
<organism evidence="1 2">
    <name type="scientific">Sulfitobacter mediterraneus</name>
    <dbReference type="NCBI Taxonomy" id="83219"/>
    <lineage>
        <taxon>Bacteria</taxon>
        <taxon>Pseudomonadati</taxon>
        <taxon>Pseudomonadota</taxon>
        <taxon>Alphaproteobacteria</taxon>
        <taxon>Rhodobacterales</taxon>
        <taxon>Roseobacteraceae</taxon>
        <taxon>Sulfitobacter</taxon>
    </lineage>
</organism>
<accession>A0A061SP46</accession>
<dbReference type="AlphaFoldDB" id="A0A061SP46"/>
<protein>
    <submittedName>
        <fullName evidence="1">Uncharacterized protein</fullName>
    </submittedName>
</protein>
<name>A0A061SP46_9RHOB</name>
<dbReference type="Proteomes" id="UP000027337">
    <property type="component" value="Unassembled WGS sequence"/>
</dbReference>
<keyword evidence="2" id="KW-1185">Reference proteome</keyword>
<sequence>MAEGYVEAASAAEFAANKVQEVQNASRAGAQSIAGVFTGMATGALSTKEAVGQLIVQLVKLNASKAHA</sequence>
<evidence type="ECO:0000313" key="2">
    <source>
        <dbReference type="Proteomes" id="UP000027337"/>
    </source>
</evidence>
<reference evidence="1 2" key="1">
    <citation type="journal article" date="2014" name="Genome Announc.">
        <title>Draft Genome Sequences of Two Isolates of the Roseobacter Group, Sulfitobacter sp. Strains 3SOLIMAR09 and 1FIGIMAR09, from Harbors of Mallorca Island (Mediterranean Sea).</title>
        <authorList>
            <person name="Mas-Llado M."/>
            <person name="Pina-Villalonga J.M."/>
            <person name="Brunet-Galmes I."/>
            <person name="Nogales B."/>
            <person name="Bosch R."/>
        </authorList>
    </citation>
    <scope>NUCLEOTIDE SEQUENCE [LARGE SCALE GENOMIC DNA]</scope>
    <source>
        <strain evidence="1 2">1FIGIMAR09</strain>
    </source>
</reference>
<dbReference type="STRING" id="83219.PM02_19460"/>